<keyword evidence="14" id="KW-1185">Reference proteome</keyword>
<dbReference type="AlphaFoldDB" id="A0A1G4KM38"/>
<comment type="domain">
    <text evidence="11">The DHHC domain is required for palmitoyltransferase activity.</text>
</comment>
<evidence type="ECO:0000259" key="12">
    <source>
        <dbReference type="Pfam" id="PF01529"/>
    </source>
</evidence>
<feature type="transmembrane region" description="Helical" evidence="11">
    <location>
        <begin position="46"/>
        <end position="68"/>
    </location>
</feature>
<evidence type="ECO:0000256" key="10">
    <source>
        <dbReference type="ARBA" id="ARBA00048048"/>
    </source>
</evidence>
<dbReference type="PANTHER" id="PTHR22883:SF23">
    <property type="entry name" value="PALMITOYLTRANSFERASE ZDHHC6"/>
    <property type="match status" value="1"/>
</dbReference>
<evidence type="ECO:0000256" key="11">
    <source>
        <dbReference type="RuleBase" id="RU079119"/>
    </source>
</evidence>
<feature type="transmembrane region" description="Helical" evidence="11">
    <location>
        <begin position="12"/>
        <end position="34"/>
    </location>
</feature>
<feature type="transmembrane region" description="Helical" evidence="11">
    <location>
        <begin position="174"/>
        <end position="196"/>
    </location>
</feature>
<comment type="catalytic activity">
    <reaction evidence="10 11">
        <text>L-cysteinyl-[protein] + hexadecanoyl-CoA = S-hexadecanoyl-L-cysteinyl-[protein] + CoA</text>
        <dbReference type="Rhea" id="RHEA:36683"/>
        <dbReference type="Rhea" id="RHEA-COMP:10131"/>
        <dbReference type="Rhea" id="RHEA-COMP:11032"/>
        <dbReference type="ChEBI" id="CHEBI:29950"/>
        <dbReference type="ChEBI" id="CHEBI:57287"/>
        <dbReference type="ChEBI" id="CHEBI:57379"/>
        <dbReference type="ChEBI" id="CHEBI:74151"/>
        <dbReference type="EC" id="2.3.1.225"/>
    </reaction>
</comment>
<keyword evidence="8 11" id="KW-0012">Acyltransferase</keyword>
<keyword evidence="7" id="KW-0449">Lipoprotein</keyword>
<evidence type="ECO:0000256" key="4">
    <source>
        <dbReference type="ARBA" id="ARBA00022989"/>
    </source>
</evidence>
<evidence type="ECO:0000256" key="3">
    <source>
        <dbReference type="ARBA" id="ARBA00022692"/>
    </source>
</evidence>
<comment type="similarity">
    <text evidence="9">Belongs to the DHHC palmitoyltransferase family. PFA5 subfamily.</text>
</comment>
<reference evidence="14" key="1">
    <citation type="submission" date="2016-03" db="EMBL/GenBank/DDBJ databases">
        <authorList>
            <person name="Devillers Hugo."/>
        </authorList>
    </citation>
    <scope>NUCLEOTIDE SEQUENCE [LARGE SCALE GENOMIC DNA]</scope>
</reference>
<evidence type="ECO:0000256" key="2">
    <source>
        <dbReference type="ARBA" id="ARBA00022679"/>
    </source>
</evidence>
<dbReference type="PANTHER" id="PTHR22883">
    <property type="entry name" value="ZINC FINGER DHHC DOMAIN CONTAINING PROTEIN"/>
    <property type="match status" value="1"/>
</dbReference>
<dbReference type="InterPro" id="IPR001594">
    <property type="entry name" value="Palmitoyltrfase_DHHC"/>
</dbReference>
<sequence length="363" mass="41669">MRLDRHLWSRLAMPLIMFALLCYASWAYCHLLCYREIYRKFGHKSTAVGLMCGEVVLVILVVSIWVQLFALGPGKQPKILPFRILPDGAGTDTEEGDGKNLSLEIPDTIIPPEIYQCDPQGYPLWCTACKSIKANRTHHSSTLGYCVPRFDHYCMWIGTVVGRKNYRLFVQFALYLWCFCILVIASTASFLSRIIASRQTIPRVNPNILITFGLCCMATLMVGPLFMSHSYYMAVNLTSLEVIATKRRSKATKNWLCFLNPVDGLRYVFEFKAVDAQNYWDKKDILVNLKEFMGTSYWRWFLPVGANVSYHSPKTFEFEDVLGSYNEIISDRLRELLMDKISKGEYLATFRAEGDKFQSGSYE</sequence>
<evidence type="ECO:0000256" key="8">
    <source>
        <dbReference type="ARBA" id="ARBA00023315"/>
    </source>
</evidence>
<evidence type="ECO:0000256" key="7">
    <source>
        <dbReference type="ARBA" id="ARBA00023288"/>
    </source>
</evidence>
<dbReference type="PROSITE" id="PS50216">
    <property type="entry name" value="DHHC"/>
    <property type="match status" value="1"/>
</dbReference>
<dbReference type="Proteomes" id="UP000189911">
    <property type="component" value="Chromosome H"/>
</dbReference>
<evidence type="ECO:0000256" key="9">
    <source>
        <dbReference type="ARBA" id="ARBA00038298"/>
    </source>
</evidence>
<accession>A0A1G4KM38</accession>
<keyword evidence="4 11" id="KW-1133">Transmembrane helix</keyword>
<dbReference type="EMBL" id="LT598447">
    <property type="protein sequence ID" value="SCV05636.1"/>
    <property type="molecule type" value="Genomic_DNA"/>
</dbReference>
<dbReference type="OrthoDB" id="331948at2759"/>
<keyword evidence="2 11" id="KW-0808">Transferase</keyword>
<dbReference type="InterPro" id="IPR039859">
    <property type="entry name" value="PFA4/ZDH16/20/ERF2-like"/>
</dbReference>
<keyword evidence="3 11" id="KW-0812">Transmembrane</keyword>
<name>A0A1G4KM38_9SACH</name>
<comment type="subcellular location">
    <subcellularLocation>
        <location evidence="1">Membrane</location>
        <topology evidence="1">Multi-pass membrane protein</topology>
    </subcellularLocation>
</comment>
<evidence type="ECO:0000313" key="13">
    <source>
        <dbReference type="EMBL" id="SCV05636.1"/>
    </source>
</evidence>
<evidence type="ECO:0000256" key="6">
    <source>
        <dbReference type="ARBA" id="ARBA00023139"/>
    </source>
</evidence>
<keyword evidence="6" id="KW-0564">Palmitate</keyword>
<evidence type="ECO:0000313" key="14">
    <source>
        <dbReference type="Proteomes" id="UP000189911"/>
    </source>
</evidence>
<dbReference type="Pfam" id="PF01529">
    <property type="entry name" value="DHHC"/>
    <property type="match status" value="1"/>
</dbReference>
<dbReference type="GO" id="GO:0016020">
    <property type="term" value="C:membrane"/>
    <property type="evidence" value="ECO:0007669"/>
    <property type="project" value="UniProtKB-SubCell"/>
</dbReference>
<organism evidence="13 14">
    <name type="scientific">Lachancea nothofagi CBS 11611</name>
    <dbReference type="NCBI Taxonomy" id="1266666"/>
    <lineage>
        <taxon>Eukaryota</taxon>
        <taxon>Fungi</taxon>
        <taxon>Dikarya</taxon>
        <taxon>Ascomycota</taxon>
        <taxon>Saccharomycotina</taxon>
        <taxon>Saccharomycetes</taxon>
        <taxon>Saccharomycetales</taxon>
        <taxon>Saccharomycetaceae</taxon>
        <taxon>Lachancea</taxon>
    </lineage>
</organism>
<dbReference type="GO" id="GO:0006612">
    <property type="term" value="P:protein targeting to membrane"/>
    <property type="evidence" value="ECO:0007669"/>
    <property type="project" value="TreeGrafter"/>
</dbReference>
<protein>
    <recommendedName>
        <fullName evidence="11">Palmitoyltransferase</fullName>
        <ecNumber evidence="11">2.3.1.225</ecNumber>
    </recommendedName>
</protein>
<gene>
    <name evidence="13" type="ORF">LANO_0H11848G</name>
</gene>
<keyword evidence="5 11" id="KW-0472">Membrane</keyword>
<feature type="transmembrane region" description="Helical" evidence="11">
    <location>
        <begin position="208"/>
        <end position="227"/>
    </location>
</feature>
<dbReference type="GO" id="GO:0005794">
    <property type="term" value="C:Golgi apparatus"/>
    <property type="evidence" value="ECO:0007669"/>
    <property type="project" value="TreeGrafter"/>
</dbReference>
<dbReference type="GO" id="GO:0005783">
    <property type="term" value="C:endoplasmic reticulum"/>
    <property type="evidence" value="ECO:0007669"/>
    <property type="project" value="TreeGrafter"/>
</dbReference>
<feature type="domain" description="Palmitoyltransferase DHHC" evidence="12">
    <location>
        <begin position="124"/>
        <end position="243"/>
    </location>
</feature>
<evidence type="ECO:0000256" key="1">
    <source>
        <dbReference type="ARBA" id="ARBA00004141"/>
    </source>
</evidence>
<proteinExistence type="inferred from homology"/>
<evidence type="ECO:0000256" key="5">
    <source>
        <dbReference type="ARBA" id="ARBA00023136"/>
    </source>
</evidence>
<dbReference type="EC" id="2.3.1.225" evidence="11"/>
<dbReference type="GO" id="GO:0019706">
    <property type="term" value="F:protein-cysteine S-palmitoyltransferase activity"/>
    <property type="evidence" value="ECO:0007669"/>
    <property type="project" value="UniProtKB-EC"/>
</dbReference>